<dbReference type="GO" id="GO:0005634">
    <property type="term" value="C:nucleus"/>
    <property type="evidence" value="ECO:0007669"/>
    <property type="project" value="UniProtKB-SubCell"/>
</dbReference>
<dbReference type="SUPFAM" id="SSF47413">
    <property type="entry name" value="lambda repressor-like DNA-binding domains"/>
    <property type="match status" value="2"/>
</dbReference>
<dbReference type="Pfam" id="PF02376">
    <property type="entry name" value="CUT"/>
    <property type="match status" value="2"/>
</dbReference>
<dbReference type="Gene3D" id="1.10.260.40">
    <property type="entry name" value="lambda repressor-like DNA-binding domains"/>
    <property type="match status" value="2"/>
</dbReference>
<feature type="compositionally biased region" description="Polar residues" evidence="7">
    <location>
        <begin position="9"/>
        <end position="18"/>
    </location>
</feature>
<dbReference type="HOGENOM" id="CLU_032170_0_0_1"/>
<dbReference type="GO" id="GO:0000981">
    <property type="term" value="F:DNA-binding transcription factor activity, RNA polymerase II-specific"/>
    <property type="evidence" value="ECO:0007669"/>
    <property type="project" value="TreeGrafter"/>
</dbReference>
<evidence type="ECO:0000259" key="8">
    <source>
        <dbReference type="PROSITE" id="PS51042"/>
    </source>
</evidence>
<evidence type="ECO:0000256" key="1">
    <source>
        <dbReference type="ARBA" id="ARBA00004123"/>
    </source>
</evidence>
<comment type="subcellular location">
    <subcellularLocation>
        <location evidence="1">Nucleus</location>
    </subcellularLocation>
</comment>
<keyword evidence="10" id="KW-1185">Reference proteome</keyword>
<dbReference type="SMART" id="SM01109">
    <property type="entry name" value="CUT"/>
    <property type="match status" value="2"/>
</dbReference>
<name>E3NNF3_CAERE</name>
<dbReference type="GO" id="GO:0000978">
    <property type="term" value="F:RNA polymerase II cis-regulatory region sequence-specific DNA binding"/>
    <property type="evidence" value="ECO:0007669"/>
    <property type="project" value="TreeGrafter"/>
</dbReference>
<proteinExistence type="predicted"/>
<keyword evidence="3" id="KW-0238">DNA-binding</keyword>
<evidence type="ECO:0000313" key="9">
    <source>
        <dbReference type="EMBL" id="EFP10574.1"/>
    </source>
</evidence>
<dbReference type="InterPro" id="IPR003350">
    <property type="entry name" value="CUT_dom"/>
</dbReference>
<reference evidence="9" key="1">
    <citation type="submission" date="2007-07" db="EMBL/GenBank/DDBJ databases">
        <title>PCAP assembly of the Caenorhabditis remanei genome.</title>
        <authorList>
            <consortium name="The Caenorhabditis remanei Sequencing Consortium"/>
            <person name="Wilson R.K."/>
        </authorList>
    </citation>
    <scope>NUCLEOTIDE SEQUENCE [LARGE SCALE GENOMIC DNA]</scope>
    <source>
        <strain evidence="9">PB4641</strain>
    </source>
</reference>
<dbReference type="InterPro" id="IPR010982">
    <property type="entry name" value="Lambda_DNA-bd_dom_sf"/>
</dbReference>
<organism evidence="10">
    <name type="scientific">Caenorhabditis remanei</name>
    <name type="common">Caenorhabditis vulgaris</name>
    <dbReference type="NCBI Taxonomy" id="31234"/>
    <lineage>
        <taxon>Eukaryota</taxon>
        <taxon>Metazoa</taxon>
        <taxon>Ecdysozoa</taxon>
        <taxon>Nematoda</taxon>
        <taxon>Chromadorea</taxon>
        <taxon>Rhabditida</taxon>
        <taxon>Rhabditina</taxon>
        <taxon>Rhabditomorpha</taxon>
        <taxon>Rhabditoidea</taxon>
        <taxon>Rhabditidae</taxon>
        <taxon>Peloderinae</taxon>
        <taxon>Caenorhabditis</taxon>
    </lineage>
</organism>
<dbReference type="EMBL" id="DS269205">
    <property type="protein sequence ID" value="EFP10574.1"/>
    <property type="molecule type" value="Genomic_DNA"/>
</dbReference>
<evidence type="ECO:0000256" key="4">
    <source>
        <dbReference type="ARBA" id="ARBA00023155"/>
    </source>
</evidence>
<accession>E3NNF3</accession>
<evidence type="ECO:0000256" key="2">
    <source>
        <dbReference type="ARBA" id="ARBA00023015"/>
    </source>
</evidence>
<evidence type="ECO:0000256" key="7">
    <source>
        <dbReference type="SAM" id="MobiDB-lite"/>
    </source>
</evidence>
<dbReference type="Proteomes" id="UP000008281">
    <property type="component" value="Unassembled WGS sequence"/>
</dbReference>
<feature type="domain" description="CUT" evidence="8">
    <location>
        <begin position="76"/>
        <end position="162"/>
    </location>
</feature>
<dbReference type="OrthoDB" id="10257567at2759"/>
<evidence type="ECO:0000256" key="3">
    <source>
        <dbReference type="ARBA" id="ARBA00023125"/>
    </source>
</evidence>
<protein>
    <recommendedName>
        <fullName evidence="8">CUT domain-containing protein</fullName>
    </recommendedName>
</protein>
<keyword evidence="4" id="KW-0371">Homeobox</keyword>
<dbReference type="STRING" id="31234.E3NNF3"/>
<sequence length="312" mass="36227">MKLEDSSVDQETSVGSCSDQERGVTRELNNAVINFNRPMPSSSPEFSFAPVSYSPSPPTSTQSHLMSIEQSQDFLSTPISSKINLNTKEIARQMREWFNLAICTQAFFAVHVLGVVRNRFHRVLTVPPPFDSLKTGKELFIKMYNWLKLSEDVKKEILSVFGNNDQKSKKIAQESEGEEEEYECPKEISRKRKASFHSETSLSSDSFLDTSITDETFNAFINKPVNYVNTKKISMLIKDWLEETQATQEWFATKILKRCRRTLNQCLNNPKDWKDLSQKREIYVKMHNWMCLTEEQRHEMMRIYKAPNMPSH</sequence>
<evidence type="ECO:0000313" key="10">
    <source>
        <dbReference type="Proteomes" id="UP000008281"/>
    </source>
</evidence>
<feature type="region of interest" description="Disordered" evidence="7">
    <location>
        <begin position="1"/>
        <end position="23"/>
    </location>
</feature>
<keyword evidence="5" id="KW-0804">Transcription</keyword>
<dbReference type="InterPro" id="IPR051649">
    <property type="entry name" value="CUT_Homeobox"/>
</dbReference>
<keyword evidence="6" id="KW-0539">Nucleus</keyword>
<dbReference type="AlphaFoldDB" id="E3NNF3"/>
<dbReference type="PANTHER" id="PTHR14057">
    <property type="entry name" value="TRANSCRIPTION FACTOR ONECUT"/>
    <property type="match status" value="1"/>
</dbReference>
<dbReference type="PANTHER" id="PTHR14057:SF47">
    <property type="entry name" value="HOMEOBOX PROTEIN ONECUT"/>
    <property type="match status" value="1"/>
</dbReference>
<keyword evidence="2" id="KW-0805">Transcription regulation</keyword>
<evidence type="ECO:0000256" key="5">
    <source>
        <dbReference type="ARBA" id="ARBA00023163"/>
    </source>
</evidence>
<evidence type="ECO:0000256" key="6">
    <source>
        <dbReference type="ARBA" id="ARBA00023242"/>
    </source>
</evidence>
<feature type="domain" description="CUT" evidence="8">
    <location>
        <begin position="219"/>
        <end position="305"/>
    </location>
</feature>
<dbReference type="InParanoid" id="E3NNF3"/>
<gene>
    <name evidence="9" type="ORF">CRE_23220</name>
</gene>
<dbReference type="PROSITE" id="PS51042">
    <property type="entry name" value="CUT"/>
    <property type="match status" value="2"/>
</dbReference>